<evidence type="ECO:0000313" key="2">
    <source>
        <dbReference type="Proteomes" id="UP000235388"/>
    </source>
</evidence>
<dbReference type="EMBL" id="PGCJ01000870">
    <property type="protein sequence ID" value="PLW16436.1"/>
    <property type="molecule type" value="Genomic_DNA"/>
</dbReference>
<evidence type="ECO:0000313" key="1">
    <source>
        <dbReference type="EMBL" id="PLW16436.1"/>
    </source>
</evidence>
<dbReference type="AlphaFoldDB" id="A0A2N5ST74"/>
<protein>
    <submittedName>
        <fullName evidence="1">Uncharacterized protein</fullName>
    </submittedName>
</protein>
<comment type="caution">
    <text evidence="1">The sequence shown here is derived from an EMBL/GenBank/DDBJ whole genome shotgun (WGS) entry which is preliminary data.</text>
</comment>
<organism evidence="1 2">
    <name type="scientific">Puccinia coronata f. sp. avenae</name>
    <dbReference type="NCBI Taxonomy" id="200324"/>
    <lineage>
        <taxon>Eukaryota</taxon>
        <taxon>Fungi</taxon>
        <taxon>Dikarya</taxon>
        <taxon>Basidiomycota</taxon>
        <taxon>Pucciniomycotina</taxon>
        <taxon>Pucciniomycetes</taxon>
        <taxon>Pucciniales</taxon>
        <taxon>Pucciniaceae</taxon>
        <taxon>Puccinia</taxon>
    </lineage>
</organism>
<gene>
    <name evidence="1" type="ORF">PCANC_18968</name>
</gene>
<accession>A0A2N5ST74</accession>
<proteinExistence type="predicted"/>
<dbReference type="Proteomes" id="UP000235388">
    <property type="component" value="Unassembled WGS sequence"/>
</dbReference>
<keyword evidence="2" id="KW-1185">Reference proteome</keyword>
<reference evidence="1 2" key="1">
    <citation type="submission" date="2017-11" db="EMBL/GenBank/DDBJ databases">
        <title>De novo assembly and phasing of dikaryotic genomes from two isolates of Puccinia coronata f. sp. avenae, the causal agent of oat crown rust.</title>
        <authorList>
            <person name="Miller M.E."/>
            <person name="Zhang Y."/>
            <person name="Omidvar V."/>
            <person name="Sperschneider J."/>
            <person name="Schwessinger B."/>
            <person name="Raley C."/>
            <person name="Palmer J.M."/>
            <person name="Garnica D."/>
            <person name="Upadhyaya N."/>
            <person name="Rathjen J."/>
            <person name="Taylor J.M."/>
            <person name="Park R.F."/>
            <person name="Dodds P.N."/>
            <person name="Hirsch C.D."/>
            <person name="Kianian S.F."/>
            <person name="Figueroa M."/>
        </authorList>
    </citation>
    <scope>NUCLEOTIDE SEQUENCE [LARGE SCALE GENOMIC DNA]</scope>
    <source>
        <strain evidence="1">12NC29</strain>
    </source>
</reference>
<sequence length="51" mass="5705">MNAQGSLMHNSGQIFERFNPTADEKRDGLLYGGLTWDFDIINGTHPQNALI</sequence>
<name>A0A2N5ST74_9BASI</name>